<evidence type="ECO:0000313" key="3">
    <source>
        <dbReference type="Proteomes" id="UP000002985"/>
    </source>
</evidence>
<dbReference type="AlphaFoldDB" id="I3IKX6"/>
<organism evidence="2 3">
    <name type="scientific">Candidatus Jettenia caeni</name>
    <dbReference type="NCBI Taxonomy" id="247490"/>
    <lineage>
        <taxon>Bacteria</taxon>
        <taxon>Pseudomonadati</taxon>
        <taxon>Planctomycetota</taxon>
        <taxon>Candidatus Brocadiia</taxon>
        <taxon>Candidatus Brocadiales</taxon>
        <taxon>Candidatus Brocadiaceae</taxon>
        <taxon>Candidatus Jettenia</taxon>
    </lineage>
</organism>
<sequence>MRAIHFSVSTQVILFTTKGAENTEKEIITEKIRIIIYTQRTSEIPVFSAMSYYQIIFTLLFFRIQWS</sequence>
<dbReference type="EMBL" id="BAFH01000003">
    <property type="protein sequence ID" value="GAB62371.1"/>
    <property type="molecule type" value="Genomic_DNA"/>
</dbReference>
<evidence type="ECO:0000256" key="1">
    <source>
        <dbReference type="SAM" id="Phobius"/>
    </source>
</evidence>
<keyword evidence="3" id="KW-1185">Reference proteome</keyword>
<comment type="caution">
    <text evidence="2">The sequence shown here is derived from an EMBL/GenBank/DDBJ whole genome shotgun (WGS) entry which is preliminary data.</text>
</comment>
<keyword evidence="1" id="KW-0472">Membrane</keyword>
<evidence type="ECO:0000313" key="2">
    <source>
        <dbReference type="EMBL" id="GAB62371.1"/>
    </source>
</evidence>
<proteinExistence type="predicted"/>
<reference evidence="2 3" key="1">
    <citation type="journal article" date="2012" name="FEBS Lett.">
        <title>Anammox organism KSU-1 expresses a NirK-type copper-containing nitrite reductase instead of a NirS-type with cytochrome cd1.</title>
        <authorList>
            <person name="Hira D."/>
            <person name="Toh H."/>
            <person name="Migita C.T."/>
            <person name="Okubo H."/>
            <person name="Nishiyama T."/>
            <person name="Hattori M."/>
            <person name="Furukawa K."/>
            <person name="Fujii T."/>
        </authorList>
    </citation>
    <scope>NUCLEOTIDE SEQUENCE [LARGE SCALE GENOMIC DNA]</scope>
</reference>
<dbReference type="STRING" id="247490.KSU1_C0775"/>
<name>I3IKX6_9BACT</name>
<keyword evidence="1" id="KW-0812">Transmembrane</keyword>
<feature type="transmembrane region" description="Helical" evidence="1">
    <location>
        <begin position="44"/>
        <end position="62"/>
    </location>
</feature>
<gene>
    <name evidence="2" type="ORF">KSU1_C0775</name>
</gene>
<keyword evidence="1" id="KW-1133">Transmembrane helix</keyword>
<dbReference type="Proteomes" id="UP000002985">
    <property type="component" value="Unassembled WGS sequence"/>
</dbReference>
<protein>
    <submittedName>
        <fullName evidence="2">Uncharacterized protein</fullName>
    </submittedName>
</protein>
<accession>I3IKX6</accession>